<gene>
    <name evidence="1" type="ORF">AMOR_09170</name>
</gene>
<dbReference type="EMBL" id="AP025591">
    <property type="protein sequence ID" value="BDG01921.1"/>
    <property type="molecule type" value="Genomic_DNA"/>
</dbReference>
<dbReference type="RefSeq" id="WP_248358909.1">
    <property type="nucleotide sequence ID" value="NZ_AP025591.1"/>
</dbReference>
<name>A0ABM7WR30_9BACT</name>
<sequence length="104" mass="11024">MATELCQYCGADLDAVPPRLETGYLYGVECSACPPARRTSVILARPVRVEALACPGCGIRIAPADAHPDVLVVKELTYEVCVACGERCGVAAVRKLRDVSNGTM</sequence>
<dbReference type="Proteomes" id="UP001162891">
    <property type="component" value="Chromosome"/>
</dbReference>
<proteinExistence type="predicted"/>
<organism evidence="1 2">
    <name type="scientific">Anaeromyxobacter oryzae</name>
    <dbReference type="NCBI Taxonomy" id="2918170"/>
    <lineage>
        <taxon>Bacteria</taxon>
        <taxon>Pseudomonadati</taxon>
        <taxon>Myxococcota</taxon>
        <taxon>Myxococcia</taxon>
        <taxon>Myxococcales</taxon>
        <taxon>Cystobacterineae</taxon>
        <taxon>Anaeromyxobacteraceae</taxon>
        <taxon>Anaeromyxobacter</taxon>
    </lineage>
</organism>
<evidence type="ECO:0000313" key="1">
    <source>
        <dbReference type="EMBL" id="BDG01921.1"/>
    </source>
</evidence>
<accession>A0ABM7WR30</accession>
<protein>
    <submittedName>
        <fullName evidence="1">Uncharacterized protein</fullName>
    </submittedName>
</protein>
<keyword evidence="2" id="KW-1185">Reference proteome</keyword>
<evidence type="ECO:0000313" key="2">
    <source>
        <dbReference type="Proteomes" id="UP001162891"/>
    </source>
</evidence>
<reference evidence="2" key="1">
    <citation type="journal article" date="2022" name="Int. J. Syst. Evol. Microbiol.">
        <title>Anaeromyxobacter oryzae sp. nov., Anaeromyxobacter diazotrophicus sp. nov. and Anaeromyxobacter paludicola sp. nov., isolated from paddy soils.</title>
        <authorList>
            <person name="Itoh H."/>
            <person name="Xu Z."/>
            <person name="Mise K."/>
            <person name="Masuda Y."/>
            <person name="Ushijima N."/>
            <person name="Hayakawa C."/>
            <person name="Shiratori Y."/>
            <person name="Senoo K."/>
        </authorList>
    </citation>
    <scope>NUCLEOTIDE SEQUENCE [LARGE SCALE GENOMIC DNA]</scope>
    <source>
        <strain evidence="2">Red232</strain>
    </source>
</reference>